<dbReference type="GO" id="GO:0000287">
    <property type="term" value="F:magnesium ion binding"/>
    <property type="evidence" value="ECO:0007669"/>
    <property type="project" value="UniProtKB-UniRule"/>
</dbReference>
<evidence type="ECO:0000259" key="15">
    <source>
        <dbReference type="SMART" id="SM01192"/>
    </source>
</evidence>
<dbReference type="CDD" id="cd03313">
    <property type="entry name" value="enolase"/>
    <property type="match status" value="1"/>
</dbReference>
<evidence type="ECO:0000256" key="2">
    <source>
        <dbReference type="ARBA" id="ARBA00009604"/>
    </source>
</evidence>
<dbReference type="SUPFAM" id="SSF54826">
    <property type="entry name" value="Enolase N-terminal domain-like"/>
    <property type="match status" value="1"/>
</dbReference>
<comment type="subcellular location">
    <subcellularLocation>
        <location evidence="11">Cytoplasm</location>
    </subcellularLocation>
    <subcellularLocation>
        <location evidence="11">Secreted</location>
    </subcellularLocation>
    <subcellularLocation>
        <location evidence="11">Cell surface</location>
    </subcellularLocation>
    <text evidence="11">Fractions of enolase are present in both the cytoplasm and on the cell surface.</text>
</comment>
<dbReference type="Gene3D" id="3.30.390.10">
    <property type="entry name" value="Enolase-like, N-terminal domain"/>
    <property type="match status" value="1"/>
</dbReference>
<comment type="cofactor">
    <cofactor evidence="14">
        <name>Mg(2+)</name>
        <dbReference type="ChEBI" id="CHEBI:18420"/>
    </cofactor>
    <text evidence="14">Mg(2+) is required for catalysis and for stabilizing the dimer.</text>
</comment>
<dbReference type="InterPro" id="IPR036849">
    <property type="entry name" value="Enolase-like_C_sf"/>
</dbReference>
<dbReference type="Pfam" id="PF00113">
    <property type="entry name" value="Enolase_C"/>
    <property type="match status" value="1"/>
</dbReference>
<dbReference type="Gene3D" id="3.20.20.120">
    <property type="entry name" value="Enolase-like C-terminal domain"/>
    <property type="match status" value="1"/>
</dbReference>
<feature type="active site" description="Proton acceptor" evidence="11 12">
    <location>
        <position position="335"/>
    </location>
</feature>
<feature type="binding site" evidence="11">
    <location>
        <position position="161"/>
    </location>
    <ligand>
        <name>(2R)-2-phosphoglycerate</name>
        <dbReference type="ChEBI" id="CHEBI:58289"/>
    </ligand>
</feature>
<evidence type="ECO:0000256" key="14">
    <source>
        <dbReference type="PIRSR" id="PIRSR001400-3"/>
    </source>
</evidence>
<dbReference type="SFLD" id="SFLDF00002">
    <property type="entry name" value="enolase"/>
    <property type="match status" value="1"/>
</dbReference>
<name>A0A345IIR0_9DEIO</name>
<feature type="binding site" evidence="13">
    <location>
        <position position="162"/>
    </location>
    <ligand>
        <name>substrate</name>
    </ligand>
</feature>
<dbReference type="FunFam" id="3.20.20.120:FF:000001">
    <property type="entry name" value="Enolase"/>
    <property type="match status" value="1"/>
</dbReference>
<dbReference type="SFLD" id="SFLDS00001">
    <property type="entry name" value="Enolase"/>
    <property type="match status" value="1"/>
</dbReference>
<feature type="binding site" evidence="11 14">
    <location>
        <position position="240"/>
    </location>
    <ligand>
        <name>Mg(2+)</name>
        <dbReference type="ChEBI" id="CHEBI:18420"/>
    </ligand>
</feature>
<dbReference type="GO" id="GO:0000015">
    <property type="term" value="C:phosphopyruvate hydratase complex"/>
    <property type="evidence" value="ECO:0007669"/>
    <property type="project" value="InterPro"/>
</dbReference>
<accession>A0A345IIR0</accession>
<feature type="binding site" evidence="11">
    <location>
        <position position="365"/>
    </location>
    <ligand>
        <name>(2R)-2-phosphoglycerate</name>
        <dbReference type="ChEBI" id="CHEBI:58289"/>
    </ligand>
</feature>
<gene>
    <name evidence="11" type="primary">eno</name>
    <name evidence="17" type="ORF">DVJ83_11095</name>
</gene>
<keyword evidence="17" id="KW-0670">Pyruvate</keyword>
<dbReference type="SMART" id="SM01192">
    <property type="entry name" value="Enolase_C"/>
    <property type="match status" value="1"/>
</dbReference>
<dbReference type="EMBL" id="CP031158">
    <property type="protein sequence ID" value="AXG99582.1"/>
    <property type="molecule type" value="Genomic_DNA"/>
</dbReference>
<evidence type="ECO:0000313" key="17">
    <source>
        <dbReference type="EMBL" id="AXG99582.1"/>
    </source>
</evidence>
<comment type="catalytic activity">
    <reaction evidence="11">
        <text>(2R)-2-phosphoglycerate = phosphoenolpyruvate + H2O</text>
        <dbReference type="Rhea" id="RHEA:10164"/>
        <dbReference type="ChEBI" id="CHEBI:15377"/>
        <dbReference type="ChEBI" id="CHEBI:58289"/>
        <dbReference type="ChEBI" id="CHEBI:58702"/>
        <dbReference type="EC" id="4.2.1.11"/>
    </reaction>
</comment>
<evidence type="ECO:0000256" key="8">
    <source>
        <dbReference type="ARBA" id="ARBA00022842"/>
    </source>
</evidence>
<dbReference type="NCBIfam" id="TIGR01060">
    <property type="entry name" value="eno"/>
    <property type="match status" value="1"/>
</dbReference>
<dbReference type="STRING" id="1288484.GCA_000348665_01420"/>
<feature type="active site" description="Proton donor" evidence="11 12">
    <location>
        <position position="203"/>
    </location>
</feature>
<dbReference type="SUPFAM" id="SSF51604">
    <property type="entry name" value="Enolase C-terminal domain-like"/>
    <property type="match status" value="1"/>
</dbReference>
<dbReference type="InterPro" id="IPR029017">
    <property type="entry name" value="Enolase-like_N"/>
</dbReference>
<comment type="similarity">
    <text evidence="2 11">Belongs to the enolase family.</text>
</comment>
<evidence type="ECO:0000256" key="12">
    <source>
        <dbReference type="PIRSR" id="PIRSR001400-1"/>
    </source>
</evidence>
<feature type="domain" description="Enolase C-terminal TIM barrel" evidence="15">
    <location>
        <begin position="137"/>
        <end position="422"/>
    </location>
</feature>
<dbReference type="InterPro" id="IPR020809">
    <property type="entry name" value="Enolase_CS"/>
</dbReference>
<dbReference type="RefSeq" id="WP_114672380.1">
    <property type="nucleotide sequence ID" value="NZ_CALTYN010000009.1"/>
</dbReference>
<dbReference type="PRINTS" id="PR00148">
    <property type="entry name" value="ENOLASE"/>
</dbReference>
<dbReference type="InterPro" id="IPR020811">
    <property type="entry name" value="Enolase_N"/>
</dbReference>
<dbReference type="EC" id="4.2.1.11" evidence="3 11"/>
<evidence type="ECO:0000256" key="6">
    <source>
        <dbReference type="ARBA" id="ARBA00022525"/>
    </source>
</evidence>
<organism evidence="17 18">
    <name type="scientific">Deinococcus wulumuqiensis</name>
    <dbReference type="NCBI Taxonomy" id="980427"/>
    <lineage>
        <taxon>Bacteria</taxon>
        <taxon>Thermotogati</taxon>
        <taxon>Deinococcota</taxon>
        <taxon>Deinococci</taxon>
        <taxon>Deinococcales</taxon>
        <taxon>Deinococcaceae</taxon>
        <taxon>Deinococcus</taxon>
    </lineage>
</organism>
<feature type="binding site" evidence="13">
    <location>
        <position position="283"/>
    </location>
    <ligand>
        <name>substrate</name>
    </ligand>
</feature>
<evidence type="ECO:0000256" key="7">
    <source>
        <dbReference type="ARBA" id="ARBA00022723"/>
    </source>
</evidence>
<dbReference type="Pfam" id="PF03952">
    <property type="entry name" value="Enolase_N"/>
    <property type="match status" value="1"/>
</dbReference>
<dbReference type="Proteomes" id="UP000253744">
    <property type="component" value="Chromosome"/>
</dbReference>
<evidence type="ECO:0000256" key="9">
    <source>
        <dbReference type="ARBA" id="ARBA00023152"/>
    </source>
</evidence>
<dbReference type="InterPro" id="IPR020810">
    <property type="entry name" value="Enolase_C"/>
</dbReference>
<evidence type="ECO:0000256" key="3">
    <source>
        <dbReference type="ARBA" id="ARBA00012058"/>
    </source>
</evidence>
<dbReference type="GO" id="GO:0006096">
    <property type="term" value="P:glycolytic process"/>
    <property type="evidence" value="ECO:0007669"/>
    <property type="project" value="UniProtKB-UniRule"/>
</dbReference>
<dbReference type="PANTHER" id="PTHR11902">
    <property type="entry name" value="ENOLASE"/>
    <property type="match status" value="1"/>
</dbReference>
<feature type="binding site" evidence="13">
    <location>
        <position position="386"/>
    </location>
    <ligand>
        <name>substrate</name>
    </ligand>
</feature>
<feature type="binding site" evidence="11">
    <location>
        <position position="335"/>
    </location>
    <ligand>
        <name>(2R)-2-phosphoglycerate</name>
        <dbReference type="ChEBI" id="CHEBI:58289"/>
    </ligand>
</feature>
<dbReference type="HAMAP" id="MF_00318">
    <property type="entry name" value="Enolase"/>
    <property type="match status" value="1"/>
</dbReference>
<feature type="binding site" evidence="11 14">
    <location>
        <position position="310"/>
    </location>
    <ligand>
        <name>Mg(2+)</name>
        <dbReference type="ChEBI" id="CHEBI:18420"/>
    </ligand>
</feature>
<dbReference type="PROSITE" id="PS00164">
    <property type="entry name" value="ENOLASE"/>
    <property type="match status" value="1"/>
</dbReference>
<dbReference type="GO" id="GO:0004634">
    <property type="term" value="F:phosphopyruvate hydratase activity"/>
    <property type="evidence" value="ECO:0007669"/>
    <property type="project" value="UniProtKB-UniRule"/>
</dbReference>
<dbReference type="GO" id="GO:0005576">
    <property type="term" value="C:extracellular region"/>
    <property type="evidence" value="ECO:0007669"/>
    <property type="project" value="UniProtKB-SubCell"/>
</dbReference>
<feature type="binding site" evidence="13">
    <location>
        <begin position="362"/>
        <end position="365"/>
    </location>
    <ligand>
        <name>substrate</name>
    </ligand>
</feature>
<dbReference type="SMART" id="SM01193">
    <property type="entry name" value="Enolase_N"/>
    <property type="match status" value="1"/>
</dbReference>
<dbReference type="SFLD" id="SFLDG00178">
    <property type="entry name" value="enolase"/>
    <property type="match status" value="1"/>
</dbReference>
<keyword evidence="8 11" id="KW-0460">Magnesium</keyword>
<evidence type="ECO:0000256" key="10">
    <source>
        <dbReference type="ARBA" id="ARBA00023239"/>
    </source>
</evidence>
<keyword evidence="7 11" id="KW-0479">Metal-binding</keyword>
<proteinExistence type="inferred from homology"/>
<feature type="binding site" evidence="13">
    <location>
        <position position="310"/>
    </location>
    <ligand>
        <name>substrate</name>
    </ligand>
</feature>
<dbReference type="FunFam" id="3.30.390.10:FF:000001">
    <property type="entry name" value="Enolase"/>
    <property type="match status" value="1"/>
</dbReference>
<evidence type="ECO:0000256" key="4">
    <source>
        <dbReference type="ARBA" id="ARBA00017068"/>
    </source>
</evidence>
<comment type="pathway">
    <text evidence="1 11">Carbohydrate degradation; glycolysis; pyruvate from D-glyceraldehyde 3-phosphate: step 4/5.</text>
</comment>
<reference evidence="17 18" key="1">
    <citation type="submission" date="2018-07" db="EMBL/GenBank/DDBJ databases">
        <title>Complete Genome and Methylome Analysis of Deinococcus wulumuqiensis NEB 479.</title>
        <authorList>
            <person name="Fomenkov A."/>
            <person name="Luyten Y."/>
            <person name="Vincze T."/>
            <person name="Anton B.P."/>
            <person name="Clark T."/>
            <person name="Roberts R.J."/>
            <person name="Morgan R.D."/>
        </authorList>
    </citation>
    <scope>NUCLEOTIDE SEQUENCE [LARGE SCALE GENOMIC DNA]</scope>
    <source>
        <strain evidence="17 18">NEB 479</strain>
    </source>
</reference>
<dbReference type="InterPro" id="IPR000941">
    <property type="entry name" value="Enolase"/>
</dbReference>
<evidence type="ECO:0000313" key="18">
    <source>
        <dbReference type="Proteomes" id="UP000253744"/>
    </source>
</evidence>
<comment type="cofactor">
    <cofactor evidence="11">
        <name>Mg(2+)</name>
        <dbReference type="ChEBI" id="CHEBI:18420"/>
    </cofactor>
    <text evidence="11">Binds a second Mg(2+) ion via substrate during catalysis.</text>
</comment>
<dbReference type="KEGG" id="dwu:DVJ83_11095"/>
<evidence type="ECO:0000256" key="13">
    <source>
        <dbReference type="PIRSR" id="PIRSR001400-2"/>
    </source>
</evidence>
<evidence type="ECO:0000256" key="5">
    <source>
        <dbReference type="ARBA" id="ARBA00022490"/>
    </source>
</evidence>
<sequence>MNIEKVIAREVLDSRGNPTVEAEVHLDSGFSGRAIVPSGASTGSHEALELRDGGERYLGKGVERAVQNVREALGPALIGLDASEQAAIDQALMTVDGTPNKGKMGGNAILAVSLATARAAAAELDIPLYRYLGGSNARTLPVPMMNVINGGAHADNSVDFQEFMVMPVGAPSFREALRYGTETFHHLKKVLSARGYNTNVGDEGGFAPDLKSNEEALEVLLEAIQKAGYEPGKDICIALDPAVTELYKDGKYHLEGEGRVLTTDEMIDFWADWTSRYPIVSIEDGLAEDDWDGWERLTARLGDKVQLVGDDLFVTSPERLQQGIDRKVGNAILVKVNQIGSLTESMDAIELAKRHHYGTIISHRSGESEDAFIADLAVATNAGQIKTGSASRSDRIAKYNQLLRIEDQLGDRAVFPGRKALR</sequence>
<feature type="binding site" evidence="11 14">
    <location>
        <position position="283"/>
    </location>
    <ligand>
        <name>Mg(2+)</name>
        <dbReference type="ChEBI" id="CHEBI:18420"/>
    </ligand>
</feature>
<dbReference type="UniPathway" id="UPA00109">
    <property type="reaction ID" value="UER00187"/>
</dbReference>
<comment type="function">
    <text evidence="11">Catalyzes the reversible conversion of 2-phosphoglycerate (2-PG) into phosphoenolpyruvate (PEP). It is essential for the degradation of carbohydrates via glycolysis.</text>
</comment>
<dbReference type="GO" id="GO:0009986">
    <property type="term" value="C:cell surface"/>
    <property type="evidence" value="ECO:0007669"/>
    <property type="project" value="UniProtKB-SubCell"/>
</dbReference>
<feature type="binding site" evidence="13">
    <location>
        <position position="153"/>
    </location>
    <ligand>
        <name>substrate</name>
    </ligand>
</feature>
<feature type="binding site" evidence="11">
    <location>
        <position position="364"/>
    </location>
    <ligand>
        <name>(2R)-2-phosphoglycerate</name>
        <dbReference type="ChEBI" id="CHEBI:58289"/>
    </ligand>
</feature>
<feature type="binding site" evidence="11">
    <location>
        <position position="386"/>
    </location>
    <ligand>
        <name>(2R)-2-phosphoglycerate</name>
        <dbReference type="ChEBI" id="CHEBI:58289"/>
    </ligand>
</feature>
<keyword evidence="6 11" id="KW-0964">Secreted</keyword>
<evidence type="ECO:0000256" key="1">
    <source>
        <dbReference type="ARBA" id="ARBA00005031"/>
    </source>
</evidence>
<protein>
    <recommendedName>
        <fullName evidence="4 11">Enolase</fullName>
        <ecNumber evidence="3 11">4.2.1.11</ecNumber>
    </recommendedName>
    <alternativeName>
        <fullName evidence="11">2-phospho-D-glycerate hydro-lyase</fullName>
    </alternativeName>
    <alternativeName>
        <fullName evidence="11">2-phosphoglycerate dehydratase</fullName>
    </alternativeName>
</protein>
<evidence type="ECO:0000259" key="16">
    <source>
        <dbReference type="SMART" id="SM01193"/>
    </source>
</evidence>
<keyword evidence="5 11" id="KW-0963">Cytoplasm</keyword>
<keyword evidence="10 11" id="KW-0456">Lyase</keyword>
<evidence type="ECO:0000256" key="11">
    <source>
        <dbReference type="HAMAP-Rule" id="MF_00318"/>
    </source>
</evidence>
<dbReference type="PANTHER" id="PTHR11902:SF1">
    <property type="entry name" value="ENOLASE"/>
    <property type="match status" value="1"/>
</dbReference>
<feature type="domain" description="Enolase N-terminal" evidence="16">
    <location>
        <begin position="3"/>
        <end position="132"/>
    </location>
</feature>
<keyword evidence="9 11" id="KW-0324">Glycolysis</keyword>
<dbReference type="PIRSF" id="PIRSF001400">
    <property type="entry name" value="Enolase"/>
    <property type="match status" value="1"/>
</dbReference>
<dbReference type="AlphaFoldDB" id="A0A345IIR0"/>